<keyword evidence="2" id="KW-0436">Ligase</keyword>
<dbReference type="Pfam" id="PF00501">
    <property type="entry name" value="AMP-binding"/>
    <property type="match status" value="2"/>
</dbReference>
<feature type="domain" description="AMP-dependent synthetase/ligase" evidence="3">
    <location>
        <begin position="11"/>
        <end position="106"/>
    </location>
</feature>
<dbReference type="InterPro" id="IPR042099">
    <property type="entry name" value="ANL_N_sf"/>
</dbReference>
<dbReference type="Gene3D" id="3.40.50.12780">
    <property type="entry name" value="N-terminal domain of ligase-like"/>
    <property type="match status" value="1"/>
</dbReference>
<dbReference type="PANTHER" id="PTHR43201">
    <property type="entry name" value="ACYL-COA SYNTHETASE"/>
    <property type="match status" value="1"/>
</dbReference>
<evidence type="ECO:0000256" key="1">
    <source>
        <dbReference type="ARBA" id="ARBA00006432"/>
    </source>
</evidence>
<dbReference type="InterPro" id="IPR045851">
    <property type="entry name" value="AMP-bd_C_sf"/>
</dbReference>
<dbReference type="SUPFAM" id="SSF56801">
    <property type="entry name" value="Acetyl-CoA synthetase-like"/>
    <property type="match status" value="1"/>
</dbReference>
<evidence type="ECO:0000259" key="3">
    <source>
        <dbReference type="Pfam" id="PF00501"/>
    </source>
</evidence>
<feature type="domain" description="AMP-dependent synthetase/ligase" evidence="3">
    <location>
        <begin position="143"/>
        <end position="336"/>
    </location>
</feature>
<dbReference type="RefSeq" id="WP_316000783.1">
    <property type="nucleotide sequence ID" value="NZ_JAWDIU010000001.1"/>
</dbReference>
<dbReference type="PANTHER" id="PTHR43201:SF5">
    <property type="entry name" value="MEDIUM-CHAIN ACYL-COA LIGASE ACSF2, MITOCHONDRIAL"/>
    <property type="match status" value="1"/>
</dbReference>
<comment type="similarity">
    <text evidence="1">Belongs to the ATP-dependent AMP-binding enzyme family.</text>
</comment>
<reference evidence="5 6" key="1">
    <citation type="submission" date="2023-09" db="EMBL/GenBank/DDBJ databases">
        <title>Microbacterium fusihabitans sp. nov., Microbacterium phycihabitans sp. nov., and Microbacterium cervinum sp. nov., isolated from dried seaweeds of beach.</title>
        <authorList>
            <person name="Lee S.D."/>
        </authorList>
    </citation>
    <scope>NUCLEOTIDE SEQUENCE [LARGE SCALE GENOMIC DNA]</scope>
    <source>
        <strain evidence="5 6">KSW2-21</strain>
    </source>
</reference>
<evidence type="ECO:0000313" key="5">
    <source>
        <dbReference type="EMBL" id="MDU0326040.1"/>
    </source>
</evidence>
<dbReference type="InterPro" id="IPR025110">
    <property type="entry name" value="AMP-bd_C"/>
</dbReference>
<evidence type="ECO:0000256" key="2">
    <source>
        <dbReference type="ARBA" id="ARBA00022598"/>
    </source>
</evidence>
<dbReference type="EMBL" id="JAWDIU010000001">
    <property type="protein sequence ID" value="MDU0326040.1"/>
    <property type="molecule type" value="Genomic_DNA"/>
</dbReference>
<gene>
    <name evidence="5" type="ORF">RWH43_04640</name>
</gene>
<name>A0ABU3RT06_9MICO</name>
<dbReference type="Pfam" id="PF13193">
    <property type="entry name" value="AMP-binding_C"/>
    <property type="match status" value="1"/>
</dbReference>
<proteinExistence type="inferred from homology"/>
<sequence>MIERSFSSILADRARVRPDEPIVADSAGVMTASELHAAASAFAHELVARGVRHDDTVAVSLPNGRDAVIACFGIWRAGATPQPLSTDLTLSERGELEAVARPAAAVGARPASSDVPWLPGVRVAPRLGELPDVAASCWKAPASSGSTGRPKIVRAAAAATLDPTRPVAVFLPRVATQIVAGPLWHSAVFTYAFRGLLTGHRLVILDRFEPWAWVDAVEAHGATWGLLVPAMMTRLVRLPPDLRRPERVASVESVLHMGAPCAPALKRAAIDWLGAERVDEVYAGSESNGLTRITGTEWLERPGSVGRPIGGTEIRVRDDRGRDLPRGERGLVWMRRGDTAAYSYVGAVSRRDDEGWDTLGDVGHVDAEGYLFLHDRADDLINRGGDKIAPAAVEAVLEAHPAVEEAVAFGVADDGLGHVVHAAVRLTDSAASASVREHARARLGGRAPVALHVVTQPLRNEAGKVRRSALAERFGG</sequence>
<dbReference type="InterPro" id="IPR000873">
    <property type="entry name" value="AMP-dep_synth/lig_dom"/>
</dbReference>
<accession>A0ABU3RT06</accession>
<comment type="caution">
    <text evidence="5">The sequence shown here is derived from an EMBL/GenBank/DDBJ whole genome shotgun (WGS) entry which is preliminary data.</text>
</comment>
<keyword evidence="6" id="KW-1185">Reference proteome</keyword>
<dbReference type="Proteomes" id="UP001256673">
    <property type="component" value="Unassembled WGS sequence"/>
</dbReference>
<evidence type="ECO:0000259" key="4">
    <source>
        <dbReference type="Pfam" id="PF13193"/>
    </source>
</evidence>
<organism evidence="5 6">
    <name type="scientific">Microbacterium algihabitans</name>
    <dbReference type="NCBI Taxonomy" id="3075992"/>
    <lineage>
        <taxon>Bacteria</taxon>
        <taxon>Bacillati</taxon>
        <taxon>Actinomycetota</taxon>
        <taxon>Actinomycetes</taxon>
        <taxon>Micrococcales</taxon>
        <taxon>Microbacteriaceae</taxon>
        <taxon>Microbacterium</taxon>
    </lineage>
</organism>
<protein>
    <submittedName>
        <fullName evidence="5">AMP-binding protein</fullName>
    </submittedName>
</protein>
<dbReference type="Gene3D" id="3.30.300.30">
    <property type="match status" value="1"/>
</dbReference>
<evidence type="ECO:0000313" key="6">
    <source>
        <dbReference type="Proteomes" id="UP001256673"/>
    </source>
</evidence>
<feature type="domain" description="AMP-binding enzyme C-terminal" evidence="4">
    <location>
        <begin position="393"/>
        <end position="456"/>
    </location>
</feature>